<evidence type="ECO:0000256" key="1">
    <source>
        <dbReference type="SAM" id="MobiDB-lite"/>
    </source>
</evidence>
<feature type="region of interest" description="Disordered" evidence="1">
    <location>
        <begin position="32"/>
        <end position="76"/>
    </location>
</feature>
<evidence type="ECO:0008006" key="4">
    <source>
        <dbReference type="Google" id="ProtNLM"/>
    </source>
</evidence>
<gene>
    <name evidence="2" type="ORF">CALVIDRAFT_539226</name>
</gene>
<dbReference type="AlphaFoldDB" id="A0A167K262"/>
<proteinExistence type="predicted"/>
<name>A0A167K262_CALVF</name>
<protein>
    <recommendedName>
        <fullName evidence="4">JmjC domain-containing protein</fullName>
    </recommendedName>
</protein>
<keyword evidence="3" id="KW-1185">Reference proteome</keyword>
<sequence>MATPAIEEVDIDMSIETAEAIADGSARLAVKLGKRPAEDDAEQEDDDGRPTKRKRVSTPAARPPQPTDNTLPGYGIKEPDTFMIKLPGGLVRWLRLPPERPFSTARTKLQTLARIARPASADRHFERLQWRDLSSDERRVTMEQRVKNGYIIAINGYKDDYGICSWDELAKLGAPTDVLTTEYPFHAVGKLQMDHSVTLRELHKLGAEGSLQWGSTSIPLKTTGPLPPLVDFLADDWNAWNLGSSQMVRPPNARPESFSAFNWHHLVQRETFSGLKQDVTGRISATFQRCGHRLLFYCRPSRSFMALKQEEGDALYRMEDYERMGTWFLLVVRPGELIVQPPGPCYALYTPENNIIRTSQFLMYNTLREYERWRRSVARELVWSPEFPAMAVLRTVYRLAIMLQHSRSELEVPRIHFLSMARMVLKPGDYLAPARTEEEKKVQSLFLKLLANMHKGDQAERGGGGGGGRVPEPVLREETADYALAAAVVRRRLVQLGVPEDTL</sequence>
<dbReference type="OrthoDB" id="4161428at2759"/>
<evidence type="ECO:0000313" key="2">
    <source>
        <dbReference type="EMBL" id="KZO94181.1"/>
    </source>
</evidence>
<accession>A0A167K262</accession>
<reference evidence="2 3" key="1">
    <citation type="journal article" date="2016" name="Mol. Biol. Evol.">
        <title>Comparative Genomics of Early-Diverging Mushroom-Forming Fungi Provides Insights into the Origins of Lignocellulose Decay Capabilities.</title>
        <authorList>
            <person name="Nagy L.G."/>
            <person name="Riley R."/>
            <person name="Tritt A."/>
            <person name="Adam C."/>
            <person name="Daum C."/>
            <person name="Floudas D."/>
            <person name="Sun H."/>
            <person name="Yadav J.S."/>
            <person name="Pangilinan J."/>
            <person name="Larsson K.H."/>
            <person name="Matsuura K."/>
            <person name="Barry K."/>
            <person name="Labutti K."/>
            <person name="Kuo R."/>
            <person name="Ohm R.A."/>
            <person name="Bhattacharya S.S."/>
            <person name="Shirouzu T."/>
            <person name="Yoshinaga Y."/>
            <person name="Martin F.M."/>
            <person name="Grigoriev I.V."/>
            <person name="Hibbett D.S."/>
        </authorList>
    </citation>
    <scope>NUCLEOTIDE SEQUENCE [LARGE SCALE GENOMIC DNA]</scope>
    <source>
        <strain evidence="2 3">TUFC12733</strain>
    </source>
</reference>
<dbReference type="Proteomes" id="UP000076738">
    <property type="component" value="Unassembled WGS sequence"/>
</dbReference>
<organism evidence="2 3">
    <name type="scientific">Calocera viscosa (strain TUFC12733)</name>
    <dbReference type="NCBI Taxonomy" id="1330018"/>
    <lineage>
        <taxon>Eukaryota</taxon>
        <taxon>Fungi</taxon>
        <taxon>Dikarya</taxon>
        <taxon>Basidiomycota</taxon>
        <taxon>Agaricomycotina</taxon>
        <taxon>Dacrymycetes</taxon>
        <taxon>Dacrymycetales</taxon>
        <taxon>Dacrymycetaceae</taxon>
        <taxon>Calocera</taxon>
    </lineage>
</organism>
<dbReference type="EMBL" id="KV417296">
    <property type="protein sequence ID" value="KZO94181.1"/>
    <property type="molecule type" value="Genomic_DNA"/>
</dbReference>
<evidence type="ECO:0000313" key="3">
    <source>
        <dbReference type="Proteomes" id="UP000076738"/>
    </source>
</evidence>